<dbReference type="NCBIfam" id="NF002270">
    <property type="entry name" value="PRK01202.1"/>
    <property type="match status" value="1"/>
</dbReference>
<evidence type="ECO:0000259" key="4">
    <source>
        <dbReference type="PROSITE" id="PS50968"/>
    </source>
</evidence>
<dbReference type="InterPro" id="IPR003016">
    <property type="entry name" value="2-oxoA_DH_lipoyl-BS"/>
</dbReference>
<dbReference type="InterPro" id="IPR000089">
    <property type="entry name" value="Biotin_lipoyl"/>
</dbReference>
<dbReference type="PANTHER" id="PTHR11715:SF3">
    <property type="entry name" value="GLYCINE CLEAVAGE SYSTEM H PROTEIN-RELATED"/>
    <property type="match status" value="1"/>
</dbReference>
<feature type="domain" description="Lipoyl-binding" evidence="4">
    <location>
        <begin position="24"/>
        <end position="106"/>
    </location>
</feature>
<dbReference type="Pfam" id="PF01597">
    <property type="entry name" value="GCV_H"/>
    <property type="match status" value="1"/>
</dbReference>
<name>A0ABW4RW70_9ACTN</name>
<reference evidence="6" key="1">
    <citation type="journal article" date="2019" name="Int. J. Syst. Evol. Microbiol.">
        <title>The Global Catalogue of Microorganisms (GCM) 10K type strain sequencing project: providing services to taxonomists for standard genome sequencing and annotation.</title>
        <authorList>
            <consortium name="The Broad Institute Genomics Platform"/>
            <consortium name="The Broad Institute Genome Sequencing Center for Infectious Disease"/>
            <person name="Wu L."/>
            <person name="Ma J."/>
        </authorList>
    </citation>
    <scope>NUCLEOTIDE SEQUENCE [LARGE SCALE GENOMIC DNA]</scope>
    <source>
        <strain evidence="6">CAIM 431</strain>
    </source>
</reference>
<keyword evidence="2 3" id="KW-0450">Lipoyl</keyword>
<dbReference type="RefSeq" id="WP_343874686.1">
    <property type="nucleotide sequence ID" value="NZ_BAAAIX010000027.1"/>
</dbReference>
<dbReference type="InterPro" id="IPR002930">
    <property type="entry name" value="GCV_H"/>
</dbReference>
<evidence type="ECO:0000313" key="6">
    <source>
        <dbReference type="Proteomes" id="UP001597326"/>
    </source>
</evidence>
<evidence type="ECO:0000313" key="5">
    <source>
        <dbReference type="EMBL" id="MFD1890372.1"/>
    </source>
</evidence>
<dbReference type="InterPro" id="IPR017453">
    <property type="entry name" value="GCV_H_sub"/>
</dbReference>
<comment type="subunit">
    <text evidence="3">The glycine cleavage system is composed of four proteins: P, T, L and H.</text>
</comment>
<dbReference type="PANTHER" id="PTHR11715">
    <property type="entry name" value="GLYCINE CLEAVAGE SYSTEM H PROTEIN"/>
    <property type="match status" value="1"/>
</dbReference>
<sequence>MSRFPEDLKYSEEHEWVRSGNGATVRVGITDYAAEALGDIVYVSLPTVGEEVAKGDACGELESTKSVSDVYTPVGGVITAVNENLGDAPETVNSDPYGDGWLFEIELGSEDDTEDLMDSDGYAEHVGD</sequence>
<dbReference type="CDD" id="cd06848">
    <property type="entry name" value="GCS_H"/>
    <property type="match status" value="1"/>
</dbReference>
<comment type="cofactor">
    <cofactor evidence="3">
        <name>(R)-lipoate</name>
        <dbReference type="ChEBI" id="CHEBI:83088"/>
    </cofactor>
    <text evidence="3">Binds 1 lipoyl cofactor covalently.</text>
</comment>
<evidence type="ECO:0000256" key="1">
    <source>
        <dbReference type="ARBA" id="ARBA00009249"/>
    </source>
</evidence>
<comment type="caution">
    <text evidence="5">The sequence shown here is derived from an EMBL/GenBank/DDBJ whole genome shotgun (WGS) entry which is preliminary data.</text>
</comment>
<feature type="modified residue" description="N6-lipoyllysine" evidence="3">
    <location>
        <position position="65"/>
    </location>
</feature>
<proteinExistence type="inferred from homology"/>
<gene>
    <name evidence="3 5" type="primary">gcvH</name>
    <name evidence="5" type="ORF">ACFSCS_09290</name>
</gene>
<accession>A0ABW4RW70</accession>
<organism evidence="5 6">
    <name type="scientific">Luteococcus peritonei</name>
    <dbReference type="NCBI Taxonomy" id="88874"/>
    <lineage>
        <taxon>Bacteria</taxon>
        <taxon>Bacillati</taxon>
        <taxon>Actinomycetota</taxon>
        <taxon>Actinomycetes</taxon>
        <taxon>Propionibacteriales</taxon>
        <taxon>Propionibacteriaceae</taxon>
        <taxon>Luteococcus</taxon>
    </lineage>
</organism>
<dbReference type="EMBL" id="JBHUFZ010000019">
    <property type="protein sequence ID" value="MFD1890372.1"/>
    <property type="molecule type" value="Genomic_DNA"/>
</dbReference>
<dbReference type="Proteomes" id="UP001597326">
    <property type="component" value="Unassembled WGS sequence"/>
</dbReference>
<comment type="function">
    <text evidence="3">The glycine cleavage system catalyzes the degradation of glycine. The H protein shuttles the methylamine group of glycine from the P protein to the T protein.</text>
</comment>
<dbReference type="InterPro" id="IPR033753">
    <property type="entry name" value="GCV_H/Fam206"/>
</dbReference>
<dbReference type="HAMAP" id="MF_00272">
    <property type="entry name" value="GcvH"/>
    <property type="match status" value="1"/>
</dbReference>
<dbReference type="PROSITE" id="PS00189">
    <property type="entry name" value="LIPOYL"/>
    <property type="match status" value="1"/>
</dbReference>
<protein>
    <recommendedName>
        <fullName evidence="3">Glycine cleavage system H protein</fullName>
    </recommendedName>
</protein>
<dbReference type="InterPro" id="IPR011053">
    <property type="entry name" value="Single_hybrid_motif"/>
</dbReference>
<keyword evidence="6" id="KW-1185">Reference proteome</keyword>
<dbReference type="SUPFAM" id="SSF51230">
    <property type="entry name" value="Single hybrid motif"/>
    <property type="match status" value="1"/>
</dbReference>
<dbReference type="PROSITE" id="PS50968">
    <property type="entry name" value="BIOTINYL_LIPOYL"/>
    <property type="match status" value="1"/>
</dbReference>
<evidence type="ECO:0000256" key="3">
    <source>
        <dbReference type="HAMAP-Rule" id="MF_00272"/>
    </source>
</evidence>
<evidence type="ECO:0000256" key="2">
    <source>
        <dbReference type="ARBA" id="ARBA00022823"/>
    </source>
</evidence>
<dbReference type="Gene3D" id="2.40.50.100">
    <property type="match status" value="1"/>
</dbReference>
<dbReference type="NCBIfam" id="TIGR00527">
    <property type="entry name" value="gcvH"/>
    <property type="match status" value="1"/>
</dbReference>
<comment type="similarity">
    <text evidence="1 3">Belongs to the GcvH family.</text>
</comment>